<evidence type="ECO:0000313" key="1">
    <source>
        <dbReference type="EMBL" id="CAK1598404.1"/>
    </source>
</evidence>
<dbReference type="PANTHER" id="PTHR47510">
    <property type="entry name" value="REVERSE TRANSCRIPTASE DOMAIN-CONTAINING PROTEIN"/>
    <property type="match status" value="1"/>
</dbReference>
<proteinExistence type="predicted"/>
<sequence>MHYDGETANSGRDIANLFATCFMLAYSVPSTAKRQVVLPPVMTSTYSIEEILFSPRQIELALKKLDPAKGAGSDGIPPVFLIHCSECLSYPLLLIFNESLRRREFPTVWKRALIVPVFKSGDDKLIKNYRAIAKVFESLLCSILSWHIKHFITARHFGFVRNHSTASNLAEFVSDISQSVDKNNQVDTIYTDFSRAFDRVDRGILLTKLAEYGFGDVLSDFLLIYQIEWQV</sequence>
<name>A0AAV1LWL1_9NEOP</name>
<dbReference type="Proteomes" id="UP001314205">
    <property type="component" value="Unassembled WGS sequence"/>
</dbReference>
<reference evidence="1 2" key="1">
    <citation type="submission" date="2023-11" db="EMBL/GenBank/DDBJ databases">
        <authorList>
            <person name="Hedman E."/>
            <person name="Englund M."/>
            <person name="Stromberg M."/>
            <person name="Nyberg Akerstrom W."/>
            <person name="Nylinder S."/>
            <person name="Jareborg N."/>
            <person name="Kallberg Y."/>
            <person name="Kronander E."/>
        </authorList>
    </citation>
    <scope>NUCLEOTIDE SEQUENCE [LARGE SCALE GENOMIC DNA]</scope>
</reference>
<accession>A0AAV1LWL1</accession>
<dbReference type="EMBL" id="CAVLGL010000104">
    <property type="protein sequence ID" value="CAK1598404.1"/>
    <property type="molecule type" value="Genomic_DNA"/>
</dbReference>
<organism evidence="1 2">
    <name type="scientific">Parnassius mnemosyne</name>
    <name type="common">clouded apollo</name>
    <dbReference type="NCBI Taxonomy" id="213953"/>
    <lineage>
        <taxon>Eukaryota</taxon>
        <taxon>Metazoa</taxon>
        <taxon>Ecdysozoa</taxon>
        <taxon>Arthropoda</taxon>
        <taxon>Hexapoda</taxon>
        <taxon>Insecta</taxon>
        <taxon>Pterygota</taxon>
        <taxon>Neoptera</taxon>
        <taxon>Endopterygota</taxon>
        <taxon>Lepidoptera</taxon>
        <taxon>Glossata</taxon>
        <taxon>Ditrysia</taxon>
        <taxon>Papilionoidea</taxon>
        <taxon>Papilionidae</taxon>
        <taxon>Parnassiinae</taxon>
        <taxon>Parnassini</taxon>
        <taxon>Parnassius</taxon>
        <taxon>Driopa</taxon>
    </lineage>
</organism>
<comment type="caution">
    <text evidence="1">The sequence shown here is derived from an EMBL/GenBank/DDBJ whole genome shotgun (WGS) entry which is preliminary data.</text>
</comment>
<dbReference type="AlphaFoldDB" id="A0AAV1LWL1"/>
<keyword evidence="2" id="KW-1185">Reference proteome</keyword>
<protein>
    <recommendedName>
        <fullName evidence="3">Reverse transcriptase</fullName>
    </recommendedName>
</protein>
<gene>
    <name evidence="1" type="ORF">PARMNEM_LOCUS17397</name>
</gene>
<evidence type="ECO:0008006" key="3">
    <source>
        <dbReference type="Google" id="ProtNLM"/>
    </source>
</evidence>
<evidence type="ECO:0000313" key="2">
    <source>
        <dbReference type="Proteomes" id="UP001314205"/>
    </source>
</evidence>
<dbReference type="PANTHER" id="PTHR47510:SF3">
    <property type="entry name" value="ENDO_EXONUCLEASE_PHOSPHATASE DOMAIN-CONTAINING PROTEIN"/>
    <property type="match status" value="1"/>
</dbReference>